<protein>
    <submittedName>
        <fullName evidence="1">Uncharacterized protein</fullName>
    </submittedName>
</protein>
<organism evidence="1 2">
    <name type="scientific">Kordia algicida OT-1</name>
    <dbReference type="NCBI Taxonomy" id="391587"/>
    <lineage>
        <taxon>Bacteria</taxon>
        <taxon>Pseudomonadati</taxon>
        <taxon>Bacteroidota</taxon>
        <taxon>Flavobacteriia</taxon>
        <taxon>Flavobacteriales</taxon>
        <taxon>Flavobacteriaceae</taxon>
        <taxon>Kordia</taxon>
    </lineage>
</organism>
<sequence>MTLYMVAIGQKTRGATVRLKEIAQTQNAILFGIVNCKK</sequence>
<keyword evidence="2" id="KW-1185">Reference proteome</keyword>
<dbReference type="EMBL" id="ABIB01000006">
    <property type="protein sequence ID" value="EDP95769.1"/>
    <property type="molecule type" value="Genomic_DNA"/>
</dbReference>
<accession>A9DZW2</accession>
<comment type="caution">
    <text evidence="1">The sequence shown here is derived from an EMBL/GenBank/DDBJ whole genome shotgun (WGS) entry which is preliminary data.</text>
</comment>
<evidence type="ECO:0000313" key="1">
    <source>
        <dbReference type="EMBL" id="EDP95769.1"/>
    </source>
</evidence>
<gene>
    <name evidence="1" type="ORF">KAOT1_05177</name>
</gene>
<dbReference type="AlphaFoldDB" id="A9DZW2"/>
<name>A9DZW2_9FLAO</name>
<reference evidence="1 2" key="1">
    <citation type="journal article" date="2011" name="J. Bacteriol.">
        <title>Genome sequence of the algicidal bacterium Kordia algicida OT-1.</title>
        <authorList>
            <person name="Lee H.S."/>
            <person name="Kang S.G."/>
            <person name="Kwon K.K."/>
            <person name="Lee J.H."/>
            <person name="Kim S.J."/>
        </authorList>
    </citation>
    <scope>NUCLEOTIDE SEQUENCE [LARGE SCALE GENOMIC DNA]</scope>
    <source>
        <strain evidence="1 2">OT-1</strain>
    </source>
</reference>
<evidence type="ECO:0000313" key="2">
    <source>
        <dbReference type="Proteomes" id="UP000002945"/>
    </source>
</evidence>
<dbReference type="Proteomes" id="UP000002945">
    <property type="component" value="Unassembled WGS sequence"/>
</dbReference>
<proteinExistence type="predicted"/>
<dbReference type="STRING" id="391587.KAOT1_05177"/>
<dbReference type="HOGENOM" id="CLU_3329059_0_0_10"/>